<feature type="transmembrane region" description="Helical" evidence="5">
    <location>
        <begin position="17"/>
        <end position="37"/>
    </location>
</feature>
<keyword evidence="3 5" id="KW-1133">Transmembrane helix</keyword>
<feature type="transmembrane region" description="Helical" evidence="5">
    <location>
        <begin position="137"/>
        <end position="159"/>
    </location>
</feature>
<dbReference type="SUPFAM" id="SSF103473">
    <property type="entry name" value="MFS general substrate transporter"/>
    <property type="match status" value="1"/>
</dbReference>
<feature type="transmembrane region" description="Helical" evidence="5">
    <location>
        <begin position="367"/>
        <end position="387"/>
    </location>
</feature>
<dbReference type="Proteomes" id="UP000279994">
    <property type="component" value="Unassembled WGS sequence"/>
</dbReference>
<dbReference type="OrthoDB" id="151222at2"/>
<evidence type="ECO:0000313" key="6">
    <source>
        <dbReference type="EMBL" id="RNM17545.1"/>
    </source>
</evidence>
<protein>
    <submittedName>
        <fullName evidence="6">MFS transporter</fullName>
    </submittedName>
</protein>
<dbReference type="AlphaFoldDB" id="A0A3N0GYJ0"/>
<organism evidence="6 7">
    <name type="scientific">Nocardioides pocheonensis</name>
    <dbReference type="NCBI Taxonomy" id="661485"/>
    <lineage>
        <taxon>Bacteria</taxon>
        <taxon>Bacillati</taxon>
        <taxon>Actinomycetota</taxon>
        <taxon>Actinomycetes</taxon>
        <taxon>Propionibacteriales</taxon>
        <taxon>Nocardioidaceae</taxon>
        <taxon>Nocardioides</taxon>
    </lineage>
</organism>
<evidence type="ECO:0000256" key="2">
    <source>
        <dbReference type="ARBA" id="ARBA00022692"/>
    </source>
</evidence>
<feature type="transmembrane region" description="Helical" evidence="5">
    <location>
        <begin position="49"/>
        <end position="68"/>
    </location>
</feature>
<reference evidence="6 7" key="1">
    <citation type="submission" date="2018-11" db="EMBL/GenBank/DDBJ databases">
        <authorList>
            <person name="Li F."/>
        </authorList>
    </citation>
    <scope>NUCLEOTIDE SEQUENCE [LARGE SCALE GENOMIC DNA]</scope>
    <source>
        <strain evidence="6 7">Gsoil 818</strain>
    </source>
</reference>
<gene>
    <name evidence="6" type="ORF">EFL26_01845</name>
</gene>
<evidence type="ECO:0000256" key="3">
    <source>
        <dbReference type="ARBA" id="ARBA00022989"/>
    </source>
</evidence>
<keyword evidence="7" id="KW-1185">Reference proteome</keyword>
<dbReference type="EMBL" id="RJSF01000003">
    <property type="protein sequence ID" value="RNM17545.1"/>
    <property type="molecule type" value="Genomic_DNA"/>
</dbReference>
<comment type="subcellular location">
    <subcellularLocation>
        <location evidence="1">Membrane</location>
        <topology evidence="1">Multi-pass membrane protein</topology>
    </subcellularLocation>
</comment>
<feature type="transmembrane region" description="Helical" evidence="5">
    <location>
        <begin position="105"/>
        <end position="125"/>
    </location>
</feature>
<dbReference type="PANTHER" id="PTHR23514:SF13">
    <property type="entry name" value="INNER MEMBRANE PROTEIN YBJJ"/>
    <property type="match status" value="1"/>
</dbReference>
<feature type="transmembrane region" description="Helical" evidence="5">
    <location>
        <begin position="237"/>
        <end position="258"/>
    </location>
</feature>
<evidence type="ECO:0000256" key="1">
    <source>
        <dbReference type="ARBA" id="ARBA00004141"/>
    </source>
</evidence>
<dbReference type="RefSeq" id="WP_123221226.1">
    <property type="nucleotide sequence ID" value="NZ_RJSF01000003.1"/>
</dbReference>
<feature type="transmembrane region" description="Helical" evidence="5">
    <location>
        <begin position="80"/>
        <end position="99"/>
    </location>
</feature>
<comment type="caution">
    <text evidence="6">The sequence shown here is derived from an EMBL/GenBank/DDBJ whole genome shotgun (WGS) entry which is preliminary data.</text>
</comment>
<dbReference type="Gene3D" id="1.20.1250.20">
    <property type="entry name" value="MFS general substrate transporter like domains"/>
    <property type="match status" value="1"/>
</dbReference>
<feature type="transmembrane region" description="Helical" evidence="5">
    <location>
        <begin position="204"/>
        <end position="225"/>
    </location>
</feature>
<accession>A0A3N0GYJ0</accession>
<dbReference type="InterPro" id="IPR036259">
    <property type="entry name" value="MFS_trans_sf"/>
</dbReference>
<feature type="transmembrane region" description="Helical" evidence="5">
    <location>
        <begin position="294"/>
        <end position="317"/>
    </location>
</feature>
<feature type="transmembrane region" description="Helical" evidence="5">
    <location>
        <begin position="270"/>
        <end position="288"/>
    </location>
</feature>
<evidence type="ECO:0000256" key="4">
    <source>
        <dbReference type="ARBA" id="ARBA00023136"/>
    </source>
</evidence>
<dbReference type="GO" id="GO:0016020">
    <property type="term" value="C:membrane"/>
    <property type="evidence" value="ECO:0007669"/>
    <property type="project" value="UniProtKB-SubCell"/>
</dbReference>
<proteinExistence type="predicted"/>
<evidence type="ECO:0000256" key="5">
    <source>
        <dbReference type="SAM" id="Phobius"/>
    </source>
</evidence>
<keyword evidence="4 5" id="KW-0472">Membrane</keyword>
<feature type="transmembrane region" description="Helical" evidence="5">
    <location>
        <begin position="338"/>
        <end position="361"/>
    </location>
</feature>
<sequence>MTSPAGRPTSPLGRARLAAAAAFATQGMVFISLTTRLPDFSDRWHLSEIELSGLLLMMVLLAGVGSVIAERLARERDSAVLLRAGLAVIAGAVPVMALAPAGGVFVAGMAAYGTALGVVDASTNMQAVALEHRYGRPILPSFHGAWTFGGLVGSAITLATAHLPLGASAGLAVVPLVALAGPFLRRVGDPVASGPRVEVPWRPIVLVGIAMVLFYMVDTAAFTWGPTYLDRVFPTPSSLVALATFPYLLASGGMRLAGDSAVARYGPVRVLQVGALVACTGLAVVVFAPAWPVAVLGFLVTGAGVAVIAPLSFSAAARIAGGADDLDPHLRHARVDAVIARFNQFNYVGALIGAVLTGLVGSGDLRFGFAVPMLLVLGILPLARSFAPAEPI</sequence>
<dbReference type="PANTHER" id="PTHR23514">
    <property type="entry name" value="BYPASS OF STOP CODON PROTEIN 6"/>
    <property type="match status" value="1"/>
</dbReference>
<dbReference type="InterPro" id="IPR051788">
    <property type="entry name" value="MFS_Transporter"/>
</dbReference>
<name>A0A3N0GYJ0_9ACTN</name>
<keyword evidence="2 5" id="KW-0812">Transmembrane</keyword>
<evidence type="ECO:0000313" key="7">
    <source>
        <dbReference type="Proteomes" id="UP000279994"/>
    </source>
</evidence>
<feature type="transmembrane region" description="Helical" evidence="5">
    <location>
        <begin position="165"/>
        <end position="184"/>
    </location>
</feature>